<comment type="caution">
    <text evidence="4">The sequence shown here is derived from an EMBL/GenBank/DDBJ whole genome shotgun (WGS) entry which is preliminary data.</text>
</comment>
<organism evidence="4 5">
    <name type="scientific">Phenylobacterium koreense</name>
    <dbReference type="NCBI Taxonomy" id="266125"/>
    <lineage>
        <taxon>Bacteria</taxon>
        <taxon>Pseudomonadati</taxon>
        <taxon>Pseudomonadota</taxon>
        <taxon>Alphaproteobacteria</taxon>
        <taxon>Caulobacterales</taxon>
        <taxon>Caulobacteraceae</taxon>
        <taxon>Phenylobacterium</taxon>
    </lineage>
</organism>
<dbReference type="RefSeq" id="WP_354298305.1">
    <property type="nucleotide sequence ID" value="NZ_JBEPLU010000003.1"/>
</dbReference>
<evidence type="ECO:0000256" key="3">
    <source>
        <dbReference type="RuleBase" id="RU000363"/>
    </source>
</evidence>
<accession>A0ABV2EMX7</accession>
<evidence type="ECO:0000313" key="5">
    <source>
        <dbReference type="Proteomes" id="UP001549110"/>
    </source>
</evidence>
<protein>
    <submittedName>
        <fullName evidence="4">Short-subunit dehydrogenase</fullName>
    </submittedName>
</protein>
<dbReference type="InterPro" id="IPR036291">
    <property type="entry name" value="NAD(P)-bd_dom_sf"/>
</dbReference>
<dbReference type="PRINTS" id="PR00081">
    <property type="entry name" value="GDHRDH"/>
</dbReference>
<evidence type="ECO:0000256" key="1">
    <source>
        <dbReference type="ARBA" id="ARBA00006484"/>
    </source>
</evidence>
<dbReference type="Gene3D" id="3.40.50.720">
    <property type="entry name" value="NAD(P)-binding Rossmann-like Domain"/>
    <property type="match status" value="1"/>
</dbReference>
<keyword evidence="2" id="KW-0560">Oxidoreductase</keyword>
<dbReference type="Proteomes" id="UP001549110">
    <property type="component" value="Unassembled WGS sequence"/>
</dbReference>
<evidence type="ECO:0000313" key="4">
    <source>
        <dbReference type="EMBL" id="MET3528391.1"/>
    </source>
</evidence>
<dbReference type="EMBL" id="JBEPLU010000003">
    <property type="protein sequence ID" value="MET3528391.1"/>
    <property type="molecule type" value="Genomic_DNA"/>
</dbReference>
<dbReference type="PANTHER" id="PTHR44196:SF1">
    <property type="entry name" value="DEHYDROGENASE_REDUCTASE SDR FAMILY MEMBER 7B"/>
    <property type="match status" value="1"/>
</dbReference>
<comment type="similarity">
    <text evidence="1 3">Belongs to the short-chain dehydrogenases/reductases (SDR) family.</text>
</comment>
<dbReference type="SUPFAM" id="SSF51735">
    <property type="entry name" value="NAD(P)-binding Rossmann-fold domains"/>
    <property type="match status" value="1"/>
</dbReference>
<keyword evidence="5" id="KW-1185">Reference proteome</keyword>
<name>A0ABV2EMX7_9CAUL</name>
<gene>
    <name evidence="4" type="ORF">ABID41_003530</name>
</gene>
<dbReference type="PROSITE" id="PS00061">
    <property type="entry name" value="ADH_SHORT"/>
    <property type="match status" value="1"/>
</dbReference>
<dbReference type="Pfam" id="PF00106">
    <property type="entry name" value="adh_short"/>
    <property type="match status" value="1"/>
</dbReference>
<dbReference type="NCBIfam" id="NF005495">
    <property type="entry name" value="PRK07109.1"/>
    <property type="match status" value="1"/>
</dbReference>
<proteinExistence type="inferred from homology"/>
<reference evidence="4 5" key="1">
    <citation type="submission" date="2024-06" db="EMBL/GenBank/DDBJ databases">
        <title>Genomic Encyclopedia of Type Strains, Phase IV (KMG-IV): sequencing the most valuable type-strain genomes for metagenomic binning, comparative biology and taxonomic classification.</title>
        <authorList>
            <person name="Goeker M."/>
        </authorList>
    </citation>
    <scope>NUCLEOTIDE SEQUENCE [LARGE SCALE GENOMIC DNA]</scope>
    <source>
        <strain evidence="4 5">DSM 17809</strain>
    </source>
</reference>
<dbReference type="PRINTS" id="PR00080">
    <property type="entry name" value="SDRFAMILY"/>
</dbReference>
<sequence length="380" mass="39637">MAVKLKPLADQVIVITGASSGIGLATARKAAKAGAAVVLVSRNADALRAICDDINAEGGRAHAVVADVGSPDDMEKVSRAAIARFERIDTWVNDAGVGLYGELSRTPAEDHEQLFRTNYFGVVNGSLEAIKHFRARGGSGALINVGAANSDVATPLLGAYSASKHAVKGFTEALRVELLREKAPVSVTLVKPSSVSTPFADHARNLMEKAASVPPPRYSPDVVADAILHAATHPVRDLAVGAGGRPIVIGSAAAPHLTDRVLAKVIPPLSRRRGQPLASDSLYEPGVDGMTESESLKGRRFSLYTEAQKHPGVTVGLGALAVIGIAALLGRDQIARGARPALARAARPILVKAAMRRPVSTAKLVAKHPRQAARLASALR</sequence>
<dbReference type="InterPro" id="IPR020904">
    <property type="entry name" value="Sc_DH/Rdtase_CS"/>
</dbReference>
<dbReference type="InterPro" id="IPR002347">
    <property type="entry name" value="SDR_fam"/>
</dbReference>
<evidence type="ECO:0000256" key="2">
    <source>
        <dbReference type="ARBA" id="ARBA00023002"/>
    </source>
</evidence>
<dbReference type="PANTHER" id="PTHR44196">
    <property type="entry name" value="DEHYDROGENASE/REDUCTASE SDR FAMILY MEMBER 7B"/>
    <property type="match status" value="1"/>
</dbReference>